<accession>A0ABQ5ML17</accession>
<evidence type="ECO:0008006" key="3">
    <source>
        <dbReference type="Google" id="ProtNLM"/>
    </source>
</evidence>
<sequence length="136" mass="16129">MLSTISDLEVQFTYNLDEVVLYIYDYFVLSVVKEGVMIDKNLCLRAMNIFTDHFGEDKPFAYITLRENSYSVDPTVYFTLRNQKNLKAFAVISKKEIDFFNFKIEKFFFKQPNMKIFYDKKSAFMWVNNILGVNNS</sequence>
<evidence type="ECO:0000313" key="2">
    <source>
        <dbReference type="Proteomes" id="UP001143543"/>
    </source>
</evidence>
<name>A0ABQ5ML17_9FLAO</name>
<evidence type="ECO:0000313" key="1">
    <source>
        <dbReference type="EMBL" id="GLB50108.1"/>
    </source>
</evidence>
<proteinExistence type="predicted"/>
<organism evidence="1 2">
    <name type="scientific">Neptunitalea lumnitzerae</name>
    <dbReference type="NCBI Taxonomy" id="2965509"/>
    <lineage>
        <taxon>Bacteria</taxon>
        <taxon>Pseudomonadati</taxon>
        <taxon>Bacteroidota</taxon>
        <taxon>Flavobacteriia</taxon>
        <taxon>Flavobacteriales</taxon>
        <taxon>Flavobacteriaceae</taxon>
        <taxon>Neptunitalea</taxon>
    </lineage>
</organism>
<dbReference type="RefSeq" id="WP_281765743.1">
    <property type="nucleotide sequence ID" value="NZ_BRVO01000003.1"/>
</dbReference>
<protein>
    <recommendedName>
        <fullName evidence="3">STAS/SEC14 domain-containing protein</fullName>
    </recommendedName>
</protein>
<keyword evidence="2" id="KW-1185">Reference proteome</keyword>
<dbReference type="EMBL" id="BRVO01000003">
    <property type="protein sequence ID" value="GLB50108.1"/>
    <property type="molecule type" value="Genomic_DNA"/>
</dbReference>
<reference evidence="1" key="1">
    <citation type="submission" date="2022-07" db="EMBL/GenBank/DDBJ databases">
        <title>Taxonomy of Novel Oxalotrophic and Methylotrophic Bacteria.</title>
        <authorList>
            <person name="Sahin N."/>
            <person name="Tani A."/>
        </authorList>
    </citation>
    <scope>NUCLEOTIDE SEQUENCE</scope>
    <source>
        <strain evidence="1">Y10</strain>
    </source>
</reference>
<comment type="caution">
    <text evidence="1">The sequence shown here is derived from an EMBL/GenBank/DDBJ whole genome shotgun (WGS) entry which is preliminary data.</text>
</comment>
<gene>
    <name evidence="1" type="ORF">Y10_24760</name>
</gene>
<dbReference type="Proteomes" id="UP001143543">
    <property type="component" value="Unassembled WGS sequence"/>
</dbReference>